<dbReference type="AlphaFoldDB" id="A0A0L6VSV6"/>
<reference evidence="1 2" key="1">
    <citation type="submission" date="2015-08" db="EMBL/GenBank/DDBJ databases">
        <title>Next Generation Sequencing and Analysis of the Genome of Puccinia sorghi L Schw, the Causal Agent of Maize Common Rust.</title>
        <authorList>
            <person name="Rochi L."/>
            <person name="Burguener G."/>
            <person name="Darino M."/>
            <person name="Turjanski A."/>
            <person name="Kreff E."/>
            <person name="Dieguez M.J."/>
            <person name="Sacco F."/>
        </authorList>
    </citation>
    <scope>NUCLEOTIDE SEQUENCE [LARGE SCALE GENOMIC DNA]</scope>
    <source>
        <strain evidence="1 2">RO10H11247</strain>
    </source>
</reference>
<evidence type="ECO:0000313" key="2">
    <source>
        <dbReference type="Proteomes" id="UP000037035"/>
    </source>
</evidence>
<sequence length="159" mass="18058">MAGPQNPAIASNPIVLSKPQPAFGRTCGAAAKAFVGQIGLHAVTYPKRFPTNARKVVFAISFMKDHTATWGQPYLEKVFNGELVVFDDFLKNLRSIFFDHNHRHHAKVALRNLRQTGTVLPTHRTLTRTPTLNFEFDSLQNLTRPPHPHYQYQHPRPRP</sequence>
<gene>
    <name evidence="1" type="ORF">VP01_11659g1</name>
</gene>
<dbReference type="VEuPathDB" id="FungiDB:VP01_11659g1"/>
<dbReference type="Proteomes" id="UP000037035">
    <property type="component" value="Unassembled WGS sequence"/>
</dbReference>
<accession>A0A0L6VSV6</accession>
<comment type="caution">
    <text evidence="1">The sequence shown here is derived from an EMBL/GenBank/DDBJ whole genome shotgun (WGS) entry which is preliminary data.</text>
</comment>
<dbReference type="EMBL" id="LAVV01001842">
    <property type="protein sequence ID" value="KNZ63275.1"/>
    <property type="molecule type" value="Genomic_DNA"/>
</dbReference>
<organism evidence="1 2">
    <name type="scientific">Puccinia sorghi</name>
    <dbReference type="NCBI Taxonomy" id="27349"/>
    <lineage>
        <taxon>Eukaryota</taxon>
        <taxon>Fungi</taxon>
        <taxon>Dikarya</taxon>
        <taxon>Basidiomycota</taxon>
        <taxon>Pucciniomycotina</taxon>
        <taxon>Pucciniomycetes</taxon>
        <taxon>Pucciniales</taxon>
        <taxon>Pucciniaceae</taxon>
        <taxon>Puccinia</taxon>
    </lineage>
</organism>
<protein>
    <recommendedName>
        <fullName evidence="3">Retrotransposon gag domain-containing protein</fullName>
    </recommendedName>
</protein>
<evidence type="ECO:0008006" key="3">
    <source>
        <dbReference type="Google" id="ProtNLM"/>
    </source>
</evidence>
<name>A0A0L6VSV6_9BASI</name>
<evidence type="ECO:0000313" key="1">
    <source>
        <dbReference type="EMBL" id="KNZ63275.1"/>
    </source>
</evidence>
<keyword evidence="2" id="KW-1185">Reference proteome</keyword>
<proteinExistence type="predicted"/>